<organism evidence="2 3">
    <name type="scientific">Dechloromonas hankyongensis</name>
    <dbReference type="NCBI Taxonomy" id="2908002"/>
    <lineage>
        <taxon>Bacteria</taxon>
        <taxon>Pseudomonadati</taxon>
        <taxon>Pseudomonadota</taxon>
        <taxon>Betaproteobacteria</taxon>
        <taxon>Rhodocyclales</taxon>
        <taxon>Azonexaceae</taxon>
        <taxon>Dechloromonas</taxon>
    </lineage>
</organism>
<dbReference type="SMART" id="SM00260">
    <property type="entry name" value="CheW"/>
    <property type="match status" value="1"/>
</dbReference>
<accession>A0ABS9JX77</accession>
<keyword evidence="3" id="KW-1185">Reference proteome</keyword>
<protein>
    <submittedName>
        <fullName evidence="2">Chemotaxis protein CheW</fullName>
    </submittedName>
</protein>
<comment type="caution">
    <text evidence="2">The sequence shown here is derived from an EMBL/GenBank/DDBJ whole genome shotgun (WGS) entry which is preliminary data.</text>
</comment>
<proteinExistence type="predicted"/>
<dbReference type="PANTHER" id="PTHR22617">
    <property type="entry name" value="CHEMOTAXIS SENSOR HISTIDINE KINASE-RELATED"/>
    <property type="match status" value="1"/>
</dbReference>
<dbReference type="SUPFAM" id="SSF50341">
    <property type="entry name" value="CheW-like"/>
    <property type="match status" value="1"/>
</dbReference>
<feature type="domain" description="CheW-like" evidence="1">
    <location>
        <begin position="717"/>
        <end position="870"/>
    </location>
</feature>
<dbReference type="Pfam" id="PF01584">
    <property type="entry name" value="CheW"/>
    <property type="match status" value="1"/>
</dbReference>
<dbReference type="PROSITE" id="PS50851">
    <property type="entry name" value="CHEW"/>
    <property type="match status" value="1"/>
</dbReference>
<dbReference type="Gene3D" id="2.40.50.180">
    <property type="entry name" value="CheA-289, Domain 4"/>
    <property type="match status" value="1"/>
</dbReference>
<dbReference type="Gene3D" id="3.30.450.20">
    <property type="entry name" value="PAS domain"/>
    <property type="match status" value="1"/>
</dbReference>
<sequence>MRKRKGTRPATGLDYLSGFMHGLQQDRKRLTEIQSAYDNLTLLGQLLCAGTDITGMRADFGSLAKTLLEQLAHEHHRKAQLSLGSNARVAIDVLTRNLYERTADIGFLATDAQIRAFAESIADQPGQPVGPERRLALEKRFAEYVAKYSVYHDIILLSPAGEVLAQLDTDNAVSVSSDPLLGEALNTDAAYVEAFRPSDLLPGDSSPLIYAYRVMSADGTRPVGVLCLCFRFQDECRRIFDSLVGTDDWTVITLLDSAHRVIASSDPHQIPLGVCLEAVPDGGCHVARFAGREYLASTRPAQPYQGYAGPGWLGQALAPLEHAFETSVAHELDHVPEDFLNCILETASLFSPELQAIPLNAAQIQSELNRAVWNGHVWLGREANAAQSAAFARVLLREIGSTGVRTRNVFSESITNLYKTVVSSVLFDCGTQAALAIDLMDRNLYERANDCRWWALTQAFAKELRHPAPQDKAQRQRLTEILRRINGLYTVYSNLILFDPSGQVLAVSNPAYNDCLGKPLDEPWVRATLGLIETRSYTVSRFVPSKLYAGRPTYVFSAAVRDPDEHEPLGGIAIVFDAEPQFRAMLADALPRQADGTPVPGAFAVFAERNGRVIASTDPQLMPGEALMIGFEFFNQPQGESCTNTIIYNGRYYAVGSTMSAGYREYNTEHDAHRNDVVALVFSPLSERITDGERRPSLRDATVDTYARQPSTTGNRSIDLACFHIRRSWYGIRSCQVVEAVDTERLTPMPGLPDTVCGCLMYDDQAITVIELAPLLASQRGGEERRAGTGQTRRQIVVLDSPEHRLRFGLLVDQLGAVREIPLNRIEALPDMMSEGNSLIESLVKPQGDEAERRILIVLSVERILQRLGRAVSLPQAAWLPAMLNGD</sequence>
<evidence type="ECO:0000313" key="2">
    <source>
        <dbReference type="EMBL" id="MCG2575516.1"/>
    </source>
</evidence>
<dbReference type="Proteomes" id="UP001165384">
    <property type="component" value="Unassembled WGS sequence"/>
</dbReference>
<gene>
    <name evidence="2" type="ORF">LZ012_00745</name>
</gene>
<name>A0ABS9JX77_9RHOO</name>
<evidence type="ECO:0000313" key="3">
    <source>
        <dbReference type="Proteomes" id="UP001165384"/>
    </source>
</evidence>
<reference evidence="2" key="1">
    <citation type="submission" date="2022-01" db="EMBL/GenBank/DDBJ databases">
        <authorList>
            <person name="Jo J.-H."/>
            <person name="Im W.-T."/>
        </authorList>
    </citation>
    <scope>NUCLEOTIDE SEQUENCE</scope>
    <source>
        <strain evidence="2">XY25</strain>
    </source>
</reference>
<dbReference type="InterPro" id="IPR002545">
    <property type="entry name" value="CheW-lke_dom"/>
</dbReference>
<dbReference type="EMBL" id="JAKLTN010000001">
    <property type="protein sequence ID" value="MCG2575516.1"/>
    <property type="molecule type" value="Genomic_DNA"/>
</dbReference>
<dbReference type="RefSeq" id="WP_275706528.1">
    <property type="nucleotide sequence ID" value="NZ_JAKLTN010000001.1"/>
</dbReference>
<dbReference type="Gene3D" id="2.30.30.40">
    <property type="entry name" value="SH3 Domains"/>
    <property type="match status" value="1"/>
</dbReference>
<evidence type="ECO:0000259" key="1">
    <source>
        <dbReference type="PROSITE" id="PS50851"/>
    </source>
</evidence>
<dbReference type="InterPro" id="IPR036061">
    <property type="entry name" value="CheW-like_dom_sf"/>
</dbReference>
<dbReference type="PANTHER" id="PTHR22617:SF23">
    <property type="entry name" value="CHEMOTAXIS PROTEIN CHEW"/>
    <property type="match status" value="1"/>
</dbReference>
<dbReference type="InterPro" id="IPR039315">
    <property type="entry name" value="CheW"/>
</dbReference>